<proteinExistence type="predicted"/>
<dbReference type="Proteomes" id="UP001593940">
    <property type="component" value="Unassembled WGS sequence"/>
</dbReference>
<organism evidence="1 2">
    <name type="scientific">Microvirga arabica</name>
    <dbReference type="NCBI Taxonomy" id="1128671"/>
    <lineage>
        <taxon>Bacteria</taxon>
        <taxon>Pseudomonadati</taxon>
        <taxon>Pseudomonadota</taxon>
        <taxon>Alphaproteobacteria</taxon>
        <taxon>Hyphomicrobiales</taxon>
        <taxon>Methylobacteriaceae</taxon>
        <taxon>Microvirga</taxon>
    </lineage>
</organism>
<evidence type="ECO:0000313" key="2">
    <source>
        <dbReference type="Proteomes" id="UP001593940"/>
    </source>
</evidence>
<keyword evidence="2" id="KW-1185">Reference proteome</keyword>
<name>A0ABV6YDZ1_9HYPH</name>
<sequence length="43" mass="4937">MKLLNPDDVWARLGEFIDAKDERIIVSFMSSEDDARLVPIRAC</sequence>
<evidence type="ECO:0000313" key="1">
    <source>
        <dbReference type="EMBL" id="MFC1459508.1"/>
    </source>
</evidence>
<protein>
    <submittedName>
        <fullName evidence="1">Uncharacterized protein</fullName>
    </submittedName>
</protein>
<dbReference type="EMBL" id="JBHOMY010000116">
    <property type="protein sequence ID" value="MFC1459508.1"/>
    <property type="molecule type" value="Genomic_DNA"/>
</dbReference>
<comment type="caution">
    <text evidence="1">The sequence shown here is derived from an EMBL/GenBank/DDBJ whole genome shotgun (WGS) entry which is preliminary data.</text>
</comment>
<dbReference type="RefSeq" id="WP_377031124.1">
    <property type="nucleotide sequence ID" value="NZ_JBHOMY010000116.1"/>
</dbReference>
<reference evidence="1 2" key="1">
    <citation type="submission" date="2024-09" db="EMBL/GenBank/DDBJ databases">
        <title>Nodulacao em especies de Leguminosae Basais da Amazonia e Caracterizacao dos Rizobios e Bacterias Associadas aos Nodulos.</title>
        <authorList>
            <person name="Jambeiro I.C.A."/>
            <person name="Lopes I.S."/>
            <person name="Aguiar E.R.G.R."/>
            <person name="Santos A.F.J."/>
            <person name="Dos Santos J.M.F."/>
            <person name="Gross E."/>
        </authorList>
    </citation>
    <scope>NUCLEOTIDE SEQUENCE [LARGE SCALE GENOMIC DNA]</scope>
    <source>
        <strain evidence="1 2">BRUESC1165</strain>
    </source>
</reference>
<gene>
    <name evidence="1" type="ORF">ACETIH_22980</name>
</gene>
<accession>A0ABV6YDZ1</accession>